<evidence type="ECO:0000256" key="2">
    <source>
        <dbReference type="SAM" id="SignalP"/>
    </source>
</evidence>
<organism evidence="3 4">
    <name type="scientific">Flavobacterium aquicola</name>
    <dbReference type="NCBI Taxonomy" id="1682742"/>
    <lineage>
        <taxon>Bacteria</taxon>
        <taxon>Pseudomonadati</taxon>
        <taxon>Bacteroidota</taxon>
        <taxon>Flavobacteriia</taxon>
        <taxon>Flavobacteriales</taxon>
        <taxon>Flavobacteriaceae</taxon>
        <taxon>Flavobacterium</taxon>
    </lineage>
</organism>
<keyword evidence="4" id="KW-1185">Reference proteome</keyword>
<keyword evidence="2" id="KW-0732">Signal</keyword>
<evidence type="ECO:0008006" key="5">
    <source>
        <dbReference type="Google" id="ProtNLM"/>
    </source>
</evidence>
<dbReference type="EMBL" id="QUNI01000006">
    <property type="protein sequence ID" value="REG98627.1"/>
    <property type="molecule type" value="Genomic_DNA"/>
</dbReference>
<sequence>MKTLIIALVFGIGVSGFAQVSTPQPGDSYREKTTPEQRQQKHLAHLTKELNLDTKQQEAVGKILAEKSAKAQDLKAQRASRKDSGEKLTAEEKSALKDKLQAEKEDTEAKMKAVLSAEQYQKWLTIRDENKEKMKDRMRERRKL</sequence>
<dbReference type="Proteomes" id="UP000257136">
    <property type="component" value="Unassembled WGS sequence"/>
</dbReference>
<feature type="signal peptide" evidence="2">
    <location>
        <begin position="1"/>
        <end position="20"/>
    </location>
</feature>
<proteinExistence type="predicted"/>
<feature type="chain" id="PRO_5017653089" description="Spy/CpxP family protein refolding chaperone" evidence="2">
    <location>
        <begin position="21"/>
        <end position="144"/>
    </location>
</feature>
<feature type="region of interest" description="Disordered" evidence="1">
    <location>
        <begin position="70"/>
        <end position="103"/>
    </location>
</feature>
<protein>
    <recommendedName>
        <fullName evidence="5">Spy/CpxP family protein refolding chaperone</fullName>
    </recommendedName>
</protein>
<dbReference type="RefSeq" id="WP_115813509.1">
    <property type="nucleotide sequence ID" value="NZ_QUNI01000006.1"/>
</dbReference>
<evidence type="ECO:0000256" key="1">
    <source>
        <dbReference type="SAM" id="MobiDB-lite"/>
    </source>
</evidence>
<gene>
    <name evidence="3" type="ORF">C8P67_106237</name>
</gene>
<evidence type="ECO:0000313" key="3">
    <source>
        <dbReference type="EMBL" id="REG98627.1"/>
    </source>
</evidence>
<name>A0A3E0EK66_9FLAO</name>
<reference evidence="3 4" key="1">
    <citation type="submission" date="2018-08" db="EMBL/GenBank/DDBJ databases">
        <title>Genomic Encyclopedia of Archaeal and Bacterial Type Strains, Phase II (KMG-II): from individual species to whole genera.</title>
        <authorList>
            <person name="Goeker M."/>
        </authorList>
    </citation>
    <scope>NUCLEOTIDE SEQUENCE [LARGE SCALE GENOMIC DNA]</scope>
    <source>
        <strain evidence="3 4">DSM 100880</strain>
    </source>
</reference>
<accession>A0A3E0EK66</accession>
<evidence type="ECO:0000313" key="4">
    <source>
        <dbReference type="Proteomes" id="UP000257136"/>
    </source>
</evidence>
<feature type="compositionally biased region" description="Basic and acidic residues" evidence="1">
    <location>
        <begin position="28"/>
        <end position="39"/>
    </location>
</feature>
<feature type="region of interest" description="Disordered" evidence="1">
    <location>
        <begin position="21"/>
        <end position="41"/>
    </location>
</feature>
<dbReference type="AlphaFoldDB" id="A0A3E0EK66"/>
<dbReference type="OrthoDB" id="956918at2"/>
<comment type="caution">
    <text evidence="3">The sequence shown here is derived from an EMBL/GenBank/DDBJ whole genome shotgun (WGS) entry which is preliminary data.</text>
</comment>